<dbReference type="Pfam" id="PF13239">
    <property type="entry name" value="2TM"/>
    <property type="match status" value="1"/>
</dbReference>
<dbReference type="OrthoDB" id="8965954at2"/>
<organism evidence="3 4">
    <name type="scientific">Aequorivita antarctica</name>
    <dbReference type="NCBI Taxonomy" id="153266"/>
    <lineage>
        <taxon>Bacteria</taxon>
        <taxon>Pseudomonadati</taxon>
        <taxon>Bacteroidota</taxon>
        <taxon>Flavobacteriia</taxon>
        <taxon>Flavobacteriales</taxon>
        <taxon>Flavobacteriaceae</taxon>
        <taxon>Aequorivita</taxon>
    </lineage>
</organism>
<evidence type="ECO:0000313" key="4">
    <source>
        <dbReference type="Proteomes" id="UP000321497"/>
    </source>
</evidence>
<feature type="domain" description="2TM" evidence="2">
    <location>
        <begin position="11"/>
        <end position="97"/>
    </location>
</feature>
<sequence length="101" mass="11994">METKSSIAYLRAKKKLETLKGFYSHLAVYILVNTGMILVSANVFNSEKIDFNDWSNYVTAFFWGFGIVFHGLYVFYVMNIENNIFKRWEEKKIKQFLDEDQ</sequence>
<dbReference type="Proteomes" id="UP000321497">
    <property type="component" value="Unassembled WGS sequence"/>
</dbReference>
<evidence type="ECO:0000259" key="2">
    <source>
        <dbReference type="Pfam" id="PF13239"/>
    </source>
</evidence>
<gene>
    <name evidence="3" type="ORF">ESU54_15820</name>
</gene>
<dbReference type="AlphaFoldDB" id="A0A5C6YVT6"/>
<protein>
    <submittedName>
        <fullName evidence="3">2TM domain-containing protein</fullName>
    </submittedName>
</protein>
<comment type="caution">
    <text evidence="3">The sequence shown here is derived from an EMBL/GenBank/DDBJ whole genome shotgun (WGS) entry which is preliminary data.</text>
</comment>
<feature type="transmembrane region" description="Helical" evidence="1">
    <location>
        <begin position="21"/>
        <end position="44"/>
    </location>
</feature>
<dbReference type="RefSeq" id="WP_111845423.1">
    <property type="nucleotide sequence ID" value="NZ_UEGI01000017.1"/>
</dbReference>
<keyword evidence="1" id="KW-0812">Transmembrane</keyword>
<dbReference type="EMBL" id="VORT01000014">
    <property type="protein sequence ID" value="TXD71732.1"/>
    <property type="molecule type" value="Genomic_DNA"/>
</dbReference>
<proteinExistence type="predicted"/>
<name>A0A5C6YVT6_9FLAO</name>
<reference evidence="3 4" key="1">
    <citation type="submission" date="2019-08" db="EMBL/GenBank/DDBJ databases">
        <title>Genome of Aequorivita antarctica SW49 (type strain).</title>
        <authorList>
            <person name="Bowman J.P."/>
        </authorList>
    </citation>
    <scope>NUCLEOTIDE SEQUENCE [LARGE SCALE GENOMIC DNA]</scope>
    <source>
        <strain evidence="3 4">SW49</strain>
    </source>
</reference>
<keyword evidence="4" id="KW-1185">Reference proteome</keyword>
<keyword evidence="1" id="KW-0472">Membrane</keyword>
<accession>A0A5C6YVT6</accession>
<keyword evidence="1" id="KW-1133">Transmembrane helix</keyword>
<feature type="transmembrane region" description="Helical" evidence="1">
    <location>
        <begin position="56"/>
        <end position="78"/>
    </location>
</feature>
<evidence type="ECO:0000256" key="1">
    <source>
        <dbReference type="SAM" id="Phobius"/>
    </source>
</evidence>
<evidence type="ECO:0000313" key="3">
    <source>
        <dbReference type="EMBL" id="TXD71732.1"/>
    </source>
</evidence>
<dbReference type="InterPro" id="IPR025698">
    <property type="entry name" value="2TM_dom"/>
</dbReference>